<dbReference type="EMBL" id="CAKLCB010000094">
    <property type="protein sequence ID" value="CAH0515005.1"/>
    <property type="molecule type" value="Genomic_DNA"/>
</dbReference>
<comment type="caution">
    <text evidence="1">The sequence shown here is derived from an EMBL/GenBank/DDBJ whole genome shotgun (WGS) entry which is preliminary data.</text>
</comment>
<protein>
    <submittedName>
        <fullName evidence="1">Uncharacterized protein</fullName>
    </submittedName>
</protein>
<reference evidence="1 2" key="1">
    <citation type="submission" date="2021-11" db="EMBL/GenBank/DDBJ databases">
        <authorList>
            <person name="Islam A."/>
            <person name="Islam S."/>
            <person name="Flora M.S."/>
            <person name="Rahman M."/>
            <person name="Ziaur R.M."/>
            <person name="Epstein J.H."/>
            <person name="Hassan M."/>
            <person name="Klassen M."/>
            <person name="Woodard K."/>
            <person name="Webb A."/>
            <person name="Webby R.J."/>
            <person name="El Zowalaty M.E."/>
        </authorList>
    </citation>
    <scope>NUCLEOTIDE SEQUENCE [LARGE SCALE GENOMIC DNA]</scope>
    <source>
        <strain evidence="1">Pbs1</strain>
    </source>
</reference>
<dbReference type="Proteomes" id="UP001158986">
    <property type="component" value="Unassembled WGS sequence"/>
</dbReference>
<proteinExistence type="predicted"/>
<organism evidence="1 2">
    <name type="scientific">Peronospora belbahrii</name>
    <dbReference type="NCBI Taxonomy" id="622444"/>
    <lineage>
        <taxon>Eukaryota</taxon>
        <taxon>Sar</taxon>
        <taxon>Stramenopiles</taxon>
        <taxon>Oomycota</taxon>
        <taxon>Peronosporomycetes</taxon>
        <taxon>Peronosporales</taxon>
        <taxon>Peronosporaceae</taxon>
        <taxon>Peronospora</taxon>
    </lineage>
</organism>
<gene>
    <name evidence="1" type="ORF">PBS001_LOCUS1733</name>
</gene>
<keyword evidence="2" id="KW-1185">Reference proteome</keyword>
<sequence>MMVREMSDSILAAPKGATVRLMKDERNSLVRWLHFYAISAEKDYVSIALRLLHVAFPTVLSDLQGWKAVVNSLEWFYETSLALDIQELDD</sequence>
<accession>A0ABN8CQ84</accession>
<evidence type="ECO:0000313" key="1">
    <source>
        <dbReference type="EMBL" id="CAH0515005.1"/>
    </source>
</evidence>
<name>A0ABN8CQ84_9STRA</name>
<evidence type="ECO:0000313" key="2">
    <source>
        <dbReference type="Proteomes" id="UP001158986"/>
    </source>
</evidence>